<comment type="subcellular location">
    <subcellularLocation>
        <location evidence="1">Cell membrane</location>
        <topology evidence="1">Multi-pass membrane protein</topology>
    </subcellularLocation>
</comment>
<proteinExistence type="predicted"/>
<keyword evidence="2" id="KW-1003">Cell membrane</keyword>
<dbReference type="AlphaFoldDB" id="A0AAE3H982"/>
<name>A0AAE3H982_9BACT</name>
<feature type="transmembrane region" description="Helical" evidence="6">
    <location>
        <begin position="356"/>
        <end position="374"/>
    </location>
</feature>
<keyword evidence="3 6" id="KW-0812">Transmembrane</keyword>
<feature type="transmembrane region" description="Helical" evidence="6">
    <location>
        <begin position="198"/>
        <end position="215"/>
    </location>
</feature>
<organism evidence="7 8">
    <name type="scientific">Lacihabitans soyangensis</name>
    <dbReference type="NCBI Taxonomy" id="869394"/>
    <lineage>
        <taxon>Bacteria</taxon>
        <taxon>Pseudomonadati</taxon>
        <taxon>Bacteroidota</taxon>
        <taxon>Cytophagia</taxon>
        <taxon>Cytophagales</taxon>
        <taxon>Leadbetterellaceae</taxon>
        <taxon>Lacihabitans</taxon>
    </lineage>
</organism>
<feature type="transmembrane region" description="Helical" evidence="6">
    <location>
        <begin position="12"/>
        <end position="36"/>
    </location>
</feature>
<dbReference type="PANTHER" id="PTHR30250">
    <property type="entry name" value="PST FAMILY PREDICTED COLANIC ACID TRANSPORTER"/>
    <property type="match status" value="1"/>
</dbReference>
<feature type="transmembrane region" description="Helical" evidence="6">
    <location>
        <begin position="471"/>
        <end position="489"/>
    </location>
</feature>
<evidence type="ECO:0000313" key="8">
    <source>
        <dbReference type="Proteomes" id="UP001204144"/>
    </source>
</evidence>
<evidence type="ECO:0000256" key="2">
    <source>
        <dbReference type="ARBA" id="ARBA00022475"/>
    </source>
</evidence>
<dbReference type="GO" id="GO:0005886">
    <property type="term" value="C:plasma membrane"/>
    <property type="evidence" value="ECO:0007669"/>
    <property type="project" value="UniProtKB-SubCell"/>
</dbReference>
<accession>A0AAE3H982</accession>
<feature type="transmembrane region" description="Helical" evidence="6">
    <location>
        <begin position="277"/>
        <end position="297"/>
    </location>
</feature>
<feature type="transmembrane region" description="Helical" evidence="6">
    <location>
        <begin position="410"/>
        <end position="433"/>
    </location>
</feature>
<feature type="transmembrane region" description="Helical" evidence="6">
    <location>
        <begin position="386"/>
        <end position="404"/>
    </location>
</feature>
<dbReference type="InterPro" id="IPR050833">
    <property type="entry name" value="Poly_Biosynth_Transport"/>
</dbReference>
<dbReference type="EMBL" id="RJUF01000194">
    <property type="protein sequence ID" value="MCP9765930.1"/>
    <property type="molecule type" value="Genomic_DNA"/>
</dbReference>
<dbReference type="RefSeq" id="WP_255039636.1">
    <property type="nucleotide sequence ID" value="NZ_RJUF01000194.1"/>
</dbReference>
<evidence type="ECO:0000256" key="3">
    <source>
        <dbReference type="ARBA" id="ARBA00022692"/>
    </source>
</evidence>
<evidence type="ECO:0000256" key="6">
    <source>
        <dbReference type="SAM" id="Phobius"/>
    </source>
</evidence>
<feature type="transmembrane region" description="Helical" evidence="6">
    <location>
        <begin position="118"/>
        <end position="137"/>
    </location>
</feature>
<gene>
    <name evidence="7" type="ORF">EGI31_23590</name>
</gene>
<evidence type="ECO:0000256" key="5">
    <source>
        <dbReference type="ARBA" id="ARBA00023136"/>
    </source>
</evidence>
<feature type="transmembrane region" description="Helical" evidence="6">
    <location>
        <begin position="445"/>
        <end position="465"/>
    </location>
</feature>
<feature type="transmembrane region" description="Helical" evidence="6">
    <location>
        <begin position="149"/>
        <end position="169"/>
    </location>
</feature>
<comment type="caution">
    <text evidence="7">The sequence shown here is derived from an EMBL/GenBank/DDBJ whole genome shotgun (WGS) entry which is preliminary data.</text>
</comment>
<keyword evidence="4 6" id="KW-1133">Transmembrane helix</keyword>
<keyword evidence="8" id="KW-1185">Reference proteome</keyword>
<evidence type="ECO:0000313" key="7">
    <source>
        <dbReference type="EMBL" id="MCP9765930.1"/>
    </source>
</evidence>
<feature type="transmembrane region" description="Helical" evidence="6">
    <location>
        <begin position="48"/>
        <end position="68"/>
    </location>
</feature>
<sequence length="504" mass="57496">MSLVKKLAGDTVLYGMSSIVGRLLNWLLVIVHTRVFEQPELLTENAQLYTYVIPLNILFTFGMETAFFRYGSKKENQSEYFNLILSFIIVLSGVLSLGLILGATPLVNAMRFPGKERLVIMLSIIIAIDAICAIAFVKLRAQNKAKRFVGIKITNIAINIFLNAFYLIFCNNILKDKFLPNLKPFAAFIYDANVGPDYIIWANYVASMITFGLLWKEFVGFRFTINWEKLKEVLVYAYPLMIMGLAGAINLTADRLMFRELLPEGFYSDFPKPDQAFSIYSQVYKLSIFMTLVVQAYRYAADPLFFSKMGDKNSPNLIALSTKWFTIACIILWVGVSLNLDWIGLLIGENYRSGLYIVPILLLANLFIGVYGNTSIWFKLVDKTKFGTYLTIAAMILTIILNVILIPRLGYLGCAITFTFSSFFMVVACYILGQKHYPIPYELKEISAYLIFAGLIILANTQIHIRNYWVSIPYHMLLTFLFIGVVYWYEFKVKENPDLLKKAL</sequence>
<reference evidence="7 8" key="1">
    <citation type="submission" date="2018-11" db="EMBL/GenBank/DDBJ databases">
        <title>Novel bacteria species description.</title>
        <authorList>
            <person name="Han J.-H."/>
        </authorList>
    </citation>
    <scope>NUCLEOTIDE SEQUENCE [LARGE SCALE GENOMIC DNA]</scope>
    <source>
        <strain evidence="7 8">KCTC23259</strain>
    </source>
</reference>
<dbReference type="PANTHER" id="PTHR30250:SF11">
    <property type="entry name" value="O-ANTIGEN TRANSPORTER-RELATED"/>
    <property type="match status" value="1"/>
</dbReference>
<evidence type="ECO:0000256" key="4">
    <source>
        <dbReference type="ARBA" id="ARBA00022989"/>
    </source>
</evidence>
<keyword evidence="5 6" id="KW-0472">Membrane</keyword>
<evidence type="ECO:0000256" key="1">
    <source>
        <dbReference type="ARBA" id="ARBA00004651"/>
    </source>
</evidence>
<protein>
    <submittedName>
        <fullName evidence="7">Polysaccharide biosynthesis protein</fullName>
    </submittedName>
</protein>
<feature type="transmembrane region" description="Helical" evidence="6">
    <location>
        <begin position="235"/>
        <end position="257"/>
    </location>
</feature>
<feature type="transmembrane region" description="Helical" evidence="6">
    <location>
        <begin position="317"/>
        <end position="336"/>
    </location>
</feature>
<dbReference type="Proteomes" id="UP001204144">
    <property type="component" value="Unassembled WGS sequence"/>
</dbReference>
<feature type="transmembrane region" description="Helical" evidence="6">
    <location>
        <begin position="80"/>
        <end position="106"/>
    </location>
</feature>